<keyword evidence="4" id="KW-1185">Reference proteome</keyword>
<dbReference type="InterPro" id="IPR000421">
    <property type="entry name" value="FA58C"/>
</dbReference>
<dbReference type="FunFam" id="2.60.120.260:FF:000002">
    <property type="entry name" value="Coagulation factor VIII"/>
    <property type="match status" value="1"/>
</dbReference>
<dbReference type="InterPro" id="IPR008979">
    <property type="entry name" value="Galactose-bd-like_sf"/>
</dbReference>
<evidence type="ECO:0000313" key="4">
    <source>
        <dbReference type="Proteomes" id="UP000001593"/>
    </source>
</evidence>
<dbReference type="OMA" id="NQEQHEV"/>
<sequence length="155" mass="17634">CRSPLGVNSGLINDSAMTVMDEEAIYLDSYPFYARLHRIMGMGAWCAPDNDTERILQIDLGQQKVVTGIATQGRHLGYQDYVTSFNLEYSTDGNTWVNYTDNNSTVKVIIFQGNQEQHEVVSHKLKKSITARFVRFHPLTWNNMPCLRVELLGCE</sequence>
<dbReference type="AlphaFoldDB" id="A7SVF5"/>
<keyword evidence="1" id="KW-1015">Disulfide bond</keyword>
<dbReference type="Proteomes" id="UP000001593">
    <property type="component" value="Unassembled WGS sequence"/>
</dbReference>
<dbReference type="EMBL" id="DS469833">
    <property type="protein sequence ID" value="EDO32325.1"/>
    <property type="molecule type" value="Genomic_DNA"/>
</dbReference>
<dbReference type="PANTHER" id="PTHR24543:SF335">
    <property type="entry name" value="EGF-LIKE REPEAT AND DISCOIDIN I-LIKE DOMAIN-CONTAINING PROTEIN 3"/>
    <property type="match status" value="1"/>
</dbReference>
<dbReference type="SUPFAM" id="SSF49785">
    <property type="entry name" value="Galactose-binding domain-like"/>
    <property type="match status" value="1"/>
</dbReference>
<dbReference type="Pfam" id="PF00754">
    <property type="entry name" value="F5_F8_type_C"/>
    <property type="match status" value="1"/>
</dbReference>
<dbReference type="CDD" id="cd00057">
    <property type="entry name" value="FA58C"/>
    <property type="match status" value="1"/>
</dbReference>
<reference evidence="3 4" key="1">
    <citation type="journal article" date="2007" name="Science">
        <title>Sea anemone genome reveals ancestral eumetazoan gene repertoire and genomic organization.</title>
        <authorList>
            <person name="Putnam N.H."/>
            <person name="Srivastava M."/>
            <person name="Hellsten U."/>
            <person name="Dirks B."/>
            <person name="Chapman J."/>
            <person name="Salamov A."/>
            <person name="Terry A."/>
            <person name="Shapiro H."/>
            <person name="Lindquist E."/>
            <person name="Kapitonov V.V."/>
            <person name="Jurka J."/>
            <person name="Genikhovich G."/>
            <person name="Grigoriev I.V."/>
            <person name="Lucas S.M."/>
            <person name="Steele R.E."/>
            <person name="Finnerty J.R."/>
            <person name="Technau U."/>
            <person name="Martindale M.Q."/>
            <person name="Rokhsar D.S."/>
        </authorList>
    </citation>
    <scope>NUCLEOTIDE SEQUENCE [LARGE SCALE GENOMIC DNA]</scope>
    <source>
        <strain evidence="4">CH2 X CH6</strain>
    </source>
</reference>
<dbReference type="Gene3D" id="2.60.120.260">
    <property type="entry name" value="Galactose-binding domain-like"/>
    <property type="match status" value="1"/>
</dbReference>
<evidence type="ECO:0000256" key="1">
    <source>
        <dbReference type="ARBA" id="ARBA00023157"/>
    </source>
</evidence>
<evidence type="ECO:0000313" key="3">
    <source>
        <dbReference type="EMBL" id="EDO32325.1"/>
    </source>
</evidence>
<dbReference type="InParanoid" id="A7SVF5"/>
<dbReference type="SMART" id="SM00231">
    <property type="entry name" value="FA58C"/>
    <property type="match status" value="1"/>
</dbReference>
<gene>
    <name evidence="3" type="ORF">NEMVEDRAFT_v1g16918</name>
</gene>
<organism evidence="3 4">
    <name type="scientific">Nematostella vectensis</name>
    <name type="common">Starlet sea anemone</name>
    <dbReference type="NCBI Taxonomy" id="45351"/>
    <lineage>
        <taxon>Eukaryota</taxon>
        <taxon>Metazoa</taxon>
        <taxon>Cnidaria</taxon>
        <taxon>Anthozoa</taxon>
        <taxon>Hexacorallia</taxon>
        <taxon>Actiniaria</taxon>
        <taxon>Edwardsiidae</taxon>
        <taxon>Nematostella</taxon>
    </lineage>
</organism>
<dbReference type="PANTHER" id="PTHR24543">
    <property type="entry name" value="MULTICOPPER OXIDASE-RELATED"/>
    <property type="match status" value="1"/>
</dbReference>
<dbReference type="PhylomeDB" id="A7SVF5"/>
<protein>
    <recommendedName>
        <fullName evidence="2">F5/8 type C domain-containing protein</fullName>
    </recommendedName>
</protein>
<proteinExistence type="predicted"/>
<feature type="non-terminal residue" evidence="3">
    <location>
        <position position="155"/>
    </location>
</feature>
<dbReference type="HOGENOM" id="CLU_030066_1_0_1"/>
<name>A7SVF5_NEMVE</name>
<dbReference type="PROSITE" id="PS50022">
    <property type="entry name" value="FA58C_3"/>
    <property type="match status" value="1"/>
</dbReference>
<evidence type="ECO:0000259" key="2">
    <source>
        <dbReference type="PROSITE" id="PS50022"/>
    </source>
</evidence>
<accession>A7SVF5</accession>
<feature type="non-terminal residue" evidence="3">
    <location>
        <position position="1"/>
    </location>
</feature>
<feature type="domain" description="F5/8 type C" evidence="2">
    <location>
        <begin position="1"/>
        <end position="154"/>
    </location>
</feature>
<dbReference type="PROSITE" id="PS01286">
    <property type="entry name" value="FA58C_2"/>
    <property type="match status" value="1"/>
</dbReference>